<dbReference type="OrthoDB" id="7019622at2"/>
<dbReference type="EMBL" id="SLXF01000003">
    <property type="protein sequence ID" value="TCP07996.1"/>
    <property type="molecule type" value="Genomic_DNA"/>
</dbReference>
<keyword evidence="4" id="KW-1185">Reference proteome</keyword>
<dbReference type="Proteomes" id="UP000239406">
    <property type="component" value="Unassembled WGS sequence"/>
</dbReference>
<protein>
    <submittedName>
        <fullName evidence="2">Uncharacterized protein</fullName>
    </submittedName>
</protein>
<dbReference type="AlphaFoldDB" id="A0A2S5T227"/>
<proteinExistence type="predicted"/>
<gene>
    <name evidence="2" type="ORF">C1702_14285</name>
    <name evidence="3" type="ORF">EV676_10326</name>
</gene>
<name>A0A2S5T227_9BURK</name>
<evidence type="ECO:0000313" key="4">
    <source>
        <dbReference type="Proteomes" id="UP000239406"/>
    </source>
</evidence>
<evidence type="ECO:0000256" key="1">
    <source>
        <dbReference type="SAM" id="SignalP"/>
    </source>
</evidence>
<feature type="chain" id="PRO_5040584287" evidence="1">
    <location>
        <begin position="24"/>
        <end position="130"/>
    </location>
</feature>
<dbReference type="RefSeq" id="WP_104358390.1">
    <property type="nucleotide sequence ID" value="NZ_CALFFA010000066.1"/>
</dbReference>
<dbReference type="EMBL" id="PSNY01000016">
    <property type="protein sequence ID" value="PPE69030.1"/>
    <property type="molecule type" value="Genomic_DNA"/>
</dbReference>
<reference evidence="3 5" key="2">
    <citation type="submission" date="2019-03" db="EMBL/GenBank/DDBJ databases">
        <title>Genomic Encyclopedia of Type Strains, Phase IV (KMG-IV): sequencing the most valuable type-strain genomes for metagenomic binning, comparative biology and taxonomic classification.</title>
        <authorList>
            <person name="Goeker M."/>
        </authorList>
    </citation>
    <scope>NUCLEOTIDE SEQUENCE [LARGE SCALE GENOMIC DNA]</scope>
    <source>
        <strain evidence="3 5">DSM 15264</strain>
    </source>
</reference>
<dbReference type="Proteomes" id="UP000294772">
    <property type="component" value="Unassembled WGS sequence"/>
</dbReference>
<reference evidence="2 4" key="1">
    <citation type="submission" date="2018-02" db="EMBL/GenBank/DDBJ databases">
        <title>Reclassifiation of [Polyangium] brachysporum DSM 7029 as Guopingzhaonella breviflexa gen. nov., sp. nov., a member of the family Comamonadaceae.</title>
        <authorList>
            <person name="Tang B."/>
        </authorList>
    </citation>
    <scope>NUCLEOTIDE SEQUENCE [LARGE SCALE GENOMIC DNA]</scope>
    <source>
        <strain evidence="2 4">DSM 15344</strain>
    </source>
</reference>
<comment type="caution">
    <text evidence="2">The sequence shown here is derived from an EMBL/GenBank/DDBJ whole genome shotgun (WGS) entry which is preliminary data.</text>
</comment>
<evidence type="ECO:0000313" key="3">
    <source>
        <dbReference type="EMBL" id="TCP07996.1"/>
    </source>
</evidence>
<keyword evidence="1" id="KW-0732">Signal</keyword>
<feature type="signal peptide" evidence="1">
    <location>
        <begin position="1"/>
        <end position="23"/>
    </location>
</feature>
<evidence type="ECO:0000313" key="5">
    <source>
        <dbReference type="Proteomes" id="UP000294772"/>
    </source>
</evidence>
<accession>A0A2S5T227</accession>
<sequence length="130" mass="14459">MSRCVLFGAALAAALSMPLAVHAQHLVQRQFPQDTLRGELVVVQPPDVRLNGRPARLSPGARIRGQNNLLVMSGAIVGTPLVVNYTVDNLGQVKDVWVLREDEAKKVWPKTREEAARWSFDPIAQVWVKR</sequence>
<evidence type="ECO:0000313" key="2">
    <source>
        <dbReference type="EMBL" id="PPE69030.1"/>
    </source>
</evidence>
<organism evidence="2 4">
    <name type="scientific">Caldimonas thermodepolymerans</name>
    <dbReference type="NCBI Taxonomy" id="215580"/>
    <lineage>
        <taxon>Bacteria</taxon>
        <taxon>Pseudomonadati</taxon>
        <taxon>Pseudomonadota</taxon>
        <taxon>Betaproteobacteria</taxon>
        <taxon>Burkholderiales</taxon>
        <taxon>Sphaerotilaceae</taxon>
        <taxon>Caldimonas</taxon>
    </lineage>
</organism>